<dbReference type="GO" id="GO:0005886">
    <property type="term" value="C:plasma membrane"/>
    <property type="evidence" value="ECO:0007669"/>
    <property type="project" value="UniProtKB-SubCell"/>
</dbReference>
<dbReference type="STRING" id="483218.BACPEC_00361"/>
<keyword evidence="10" id="KW-1185">Reference proteome</keyword>
<comment type="similarity">
    <text evidence="2">Belongs to the bacterial sugar transferase family.</text>
</comment>
<evidence type="ECO:0000313" key="9">
    <source>
        <dbReference type="EMBL" id="EEC58614.1"/>
    </source>
</evidence>
<dbReference type="PANTHER" id="PTHR30576">
    <property type="entry name" value="COLANIC BIOSYNTHESIS UDP-GLUCOSE LIPID CARRIER TRANSFERASE"/>
    <property type="match status" value="1"/>
</dbReference>
<evidence type="ECO:0000256" key="1">
    <source>
        <dbReference type="ARBA" id="ARBA00004236"/>
    </source>
</evidence>
<keyword evidence="3" id="KW-1003">Cell membrane</keyword>
<name>B7ANV7_9FIRM</name>
<dbReference type="PANTHER" id="PTHR30576:SF4">
    <property type="entry name" value="UNDECAPRENYL-PHOSPHATE GALACTOSE PHOSPHOTRANSFERASE"/>
    <property type="match status" value="1"/>
</dbReference>
<keyword evidence="4" id="KW-0808">Transferase</keyword>
<dbReference type="Pfam" id="PF02397">
    <property type="entry name" value="Bac_transf"/>
    <property type="match status" value="1"/>
</dbReference>
<evidence type="ECO:0000256" key="6">
    <source>
        <dbReference type="ARBA" id="ARBA00022989"/>
    </source>
</evidence>
<sequence>MKMNADNLEDTLNENEIEQYFKEFKIVNDPRITRIGRVLRKTSLDEIPQFFNILKGDMSLIGPRPILKSELNKYYPANQDKLLKVRPGLTGYWQSHGRNNVSYKNNARQNMELYYVDNCSFIFDIIIFF</sequence>
<dbReference type="AlphaFoldDB" id="B7ANV7"/>
<gene>
    <name evidence="9" type="ORF">BACPEC_00361</name>
</gene>
<evidence type="ECO:0000259" key="8">
    <source>
        <dbReference type="Pfam" id="PF02397"/>
    </source>
</evidence>
<reference evidence="9 10" key="1">
    <citation type="submission" date="2008-11" db="EMBL/GenBank/DDBJ databases">
        <title>Draft genome sequence of Bacteroides pectinophilus (ATCC 43243).</title>
        <authorList>
            <person name="Sudarsanam P."/>
            <person name="Ley R."/>
            <person name="Guruge J."/>
            <person name="Turnbaugh P.J."/>
            <person name="Mahowald M."/>
            <person name="Liep D."/>
            <person name="Gordon J."/>
        </authorList>
    </citation>
    <scope>NUCLEOTIDE SEQUENCE [LARGE SCALE GENOMIC DNA]</scope>
    <source>
        <strain evidence="9 10">ATCC 43243</strain>
    </source>
</reference>
<proteinExistence type="inferred from homology"/>
<evidence type="ECO:0000256" key="3">
    <source>
        <dbReference type="ARBA" id="ARBA00022475"/>
    </source>
</evidence>
<organism evidence="9 10">
    <name type="scientific">[Bacteroides] pectinophilus ATCC 43243</name>
    <dbReference type="NCBI Taxonomy" id="483218"/>
    <lineage>
        <taxon>Bacteria</taxon>
        <taxon>Bacillati</taxon>
        <taxon>Bacillota</taxon>
        <taxon>Clostridia</taxon>
        <taxon>Eubacteriales</taxon>
    </lineage>
</organism>
<protein>
    <recommendedName>
        <fullName evidence="8">Bacterial sugar transferase domain-containing protein</fullName>
    </recommendedName>
</protein>
<comment type="subcellular location">
    <subcellularLocation>
        <location evidence="1">Cell membrane</location>
    </subcellularLocation>
</comment>
<evidence type="ECO:0000256" key="4">
    <source>
        <dbReference type="ARBA" id="ARBA00022679"/>
    </source>
</evidence>
<comment type="caution">
    <text evidence="9">The sequence shown here is derived from an EMBL/GenBank/DDBJ whole genome shotgun (WGS) entry which is preliminary data.</text>
</comment>
<evidence type="ECO:0000313" key="10">
    <source>
        <dbReference type="Proteomes" id="UP000003136"/>
    </source>
</evidence>
<dbReference type="HOGENOM" id="CLU_024920_2_0_9"/>
<dbReference type="InterPro" id="IPR003362">
    <property type="entry name" value="Bact_transf"/>
</dbReference>
<dbReference type="EMBL" id="ABVQ01000033">
    <property type="protein sequence ID" value="EEC58614.1"/>
    <property type="molecule type" value="Genomic_DNA"/>
</dbReference>
<evidence type="ECO:0000256" key="5">
    <source>
        <dbReference type="ARBA" id="ARBA00022692"/>
    </source>
</evidence>
<feature type="domain" description="Bacterial sugar transferase" evidence="8">
    <location>
        <begin position="14"/>
        <end position="129"/>
    </location>
</feature>
<reference evidence="9 10" key="2">
    <citation type="submission" date="2008-11" db="EMBL/GenBank/DDBJ databases">
        <authorList>
            <person name="Fulton L."/>
            <person name="Clifton S."/>
            <person name="Fulton B."/>
            <person name="Xu J."/>
            <person name="Minx P."/>
            <person name="Pepin K.H."/>
            <person name="Johnson M."/>
            <person name="Bhonagiri V."/>
            <person name="Nash W.E."/>
            <person name="Mardis E.R."/>
            <person name="Wilson R.K."/>
        </authorList>
    </citation>
    <scope>NUCLEOTIDE SEQUENCE [LARGE SCALE GENOMIC DNA]</scope>
    <source>
        <strain evidence="9 10">ATCC 43243</strain>
    </source>
</reference>
<dbReference type="GO" id="GO:0016780">
    <property type="term" value="F:phosphotransferase activity, for other substituted phosphate groups"/>
    <property type="evidence" value="ECO:0007669"/>
    <property type="project" value="TreeGrafter"/>
</dbReference>
<keyword evidence="5" id="KW-0812">Transmembrane</keyword>
<accession>B7ANV7</accession>
<dbReference type="Proteomes" id="UP000003136">
    <property type="component" value="Unassembled WGS sequence"/>
</dbReference>
<evidence type="ECO:0000256" key="7">
    <source>
        <dbReference type="ARBA" id="ARBA00023136"/>
    </source>
</evidence>
<dbReference type="eggNOG" id="COG2148">
    <property type="taxonomic scope" value="Bacteria"/>
</dbReference>
<evidence type="ECO:0000256" key="2">
    <source>
        <dbReference type="ARBA" id="ARBA00006464"/>
    </source>
</evidence>
<keyword evidence="7" id="KW-0472">Membrane</keyword>
<keyword evidence="6" id="KW-1133">Transmembrane helix</keyword>